<comment type="caution">
    <text evidence="2">The sequence shown here is derived from an EMBL/GenBank/DDBJ whole genome shotgun (WGS) entry which is preliminary data.</text>
</comment>
<gene>
    <name evidence="2" type="ORF">DMH04_41035</name>
</gene>
<evidence type="ECO:0000313" key="2">
    <source>
        <dbReference type="EMBL" id="RSM73684.1"/>
    </source>
</evidence>
<dbReference type="Proteomes" id="UP000287547">
    <property type="component" value="Unassembled WGS sequence"/>
</dbReference>
<dbReference type="Gene3D" id="3.20.20.80">
    <property type="entry name" value="Glycosidases"/>
    <property type="match status" value="1"/>
</dbReference>
<dbReference type="AlphaFoldDB" id="A0A428YV84"/>
<protein>
    <submittedName>
        <fullName evidence="2">Uncharacterized protein</fullName>
    </submittedName>
</protein>
<evidence type="ECO:0000313" key="3">
    <source>
        <dbReference type="Proteomes" id="UP000287547"/>
    </source>
</evidence>
<proteinExistence type="predicted"/>
<keyword evidence="1" id="KW-0732">Signal</keyword>
<dbReference type="SUPFAM" id="SSF51445">
    <property type="entry name" value="(Trans)glycosidases"/>
    <property type="match status" value="1"/>
</dbReference>
<reference evidence="2 3" key="1">
    <citation type="submission" date="2018-05" db="EMBL/GenBank/DDBJ databases">
        <title>Evolution of GPA BGCs.</title>
        <authorList>
            <person name="Waglechner N."/>
            <person name="Wright G.D."/>
        </authorList>
    </citation>
    <scope>NUCLEOTIDE SEQUENCE [LARGE SCALE GENOMIC DNA]</scope>
    <source>
        <strain evidence="2 3">A82846</strain>
    </source>
</reference>
<feature type="chain" id="PRO_5039257232" evidence="1">
    <location>
        <begin position="34"/>
        <end position="517"/>
    </location>
</feature>
<accession>A0A428YV84</accession>
<dbReference type="EMBL" id="QHKI01000054">
    <property type="protein sequence ID" value="RSM73684.1"/>
    <property type="molecule type" value="Genomic_DNA"/>
</dbReference>
<organism evidence="2 3">
    <name type="scientific">Kibdelosporangium aridum</name>
    <dbReference type="NCBI Taxonomy" id="2030"/>
    <lineage>
        <taxon>Bacteria</taxon>
        <taxon>Bacillati</taxon>
        <taxon>Actinomycetota</taxon>
        <taxon>Actinomycetes</taxon>
        <taxon>Pseudonocardiales</taxon>
        <taxon>Pseudonocardiaceae</taxon>
        <taxon>Kibdelosporangium</taxon>
    </lineage>
</organism>
<feature type="signal peptide" evidence="1">
    <location>
        <begin position="1"/>
        <end position="33"/>
    </location>
</feature>
<dbReference type="InterPro" id="IPR017853">
    <property type="entry name" value="GH"/>
</dbReference>
<sequence>MKTKMSNRFAQVFACLCVGVLVLSLVVSSSAPSTDNTVTLKFYDAQGSGTELSADEAKSVIHGNGGYDSDALLDPATMQDLAMHPLYEGGTPRRWQFDIPGRPVAFAVNWPTKRGFSFVILDDSGTGFRTGRTVVFNYQAAVDAMRRLEAALDARPDYHRSNEWAAAYAAAESNLSNARHARTDSDRGKYGQLALDAIHLATDTLLAEYGPQYAKSRRTDPQIGLTVDKIGTPAEWSTLAQRISRSYGWVRIVFDPGVDDEDDRKQPDPEVYRQAVETARTAGLKILGQPVDSYFANRYTTEEYLTRVRAYVTAFPWIDAWEVGNEVNGCWLDRKTDDQGTCTEQQVPHEDRIINKIDQAAQYVRQQRPDAMVVLTLYWQIGTDSPEWSTFNWARANLTPEIRRNIDTVLLSTWVEDAPLGLAFDQVMTTLLDEFAGKKVGLGELGYWLASTSRLYWAFDPLDVASARRELAAYYYGAALGYERSVGGGYWWDFVDEMPTDPGLQQAVLQVTNRLAN</sequence>
<name>A0A428YV84_KIBAR</name>
<evidence type="ECO:0000256" key="1">
    <source>
        <dbReference type="SAM" id="SignalP"/>
    </source>
</evidence>